<reference evidence="2" key="1">
    <citation type="submission" date="2019-12" db="EMBL/GenBank/DDBJ databases">
        <title>Genome sequencing and annotation of Brassica cretica.</title>
        <authorList>
            <person name="Studholme D.J."/>
            <person name="Sarris P.F."/>
        </authorList>
    </citation>
    <scope>NUCLEOTIDE SEQUENCE</scope>
    <source>
        <strain evidence="2">PFS-102/07</strain>
        <tissue evidence="2">Leaf</tissue>
    </source>
</reference>
<evidence type="ECO:0000313" key="2">
    <source>
        <dbReference type="EMBL" id="KAF2545050.1"/>
    </source>
</evidence>
<name>A0A8S9GI67_BRACR</name>
<organism evidence="2">
    <name type="scientific">Brassica cretica</name>
    <name type="common">Mustard</name>
    <dbReference type="NCBI Taxonomy" id="69181"/>
    <lineage>
        <taxon>Eukaryota</taxon>
        <taxon>Viridiplantae</taxon>
        <taxon>Streptophyta</taxon>
        <taxon>Embryophyta</taxon>
        <taxon>Tracheophyta</taxon>
        <taxon>Spermatophyta</taxon>
        <taxon>Magnoliopsida</taxon>
        <taxon>eudicotyledons</taxon>
        <taxon>Gunneridae</taxon>
        <taxon>Pentapetalae</taxon>
        <taxon>rosids</taxon>
        <taxon>malvids</taxon>
        <taxon>Brassicales</taxon>
        <taxon>Brassicaceae</taxon>
        <taxon>Brassiceae</taxon>
        <taxon>Brassica</taxon>
    </lineage>
</organism>
<evidence type="ECO:0000259" key="1">
    <source>
        <dbReference type="Pfam" id="PF07734"/>
    </source>
</evidence>
<dbReference type="NCBIfam" id="TIGR01640">
    <property type="entry name" value="F_box_assoc_1"/>
    <property type="match status" value="1"/>
</dbReference>
<gene>
    <name evidence="2" type="ORF">F2Q70_00023236</name>
</gene>
<dbReference type="AlphaFoldDB" id="A0A8S9GI67"/>
<feature type="domain" description="F-box associated beta-propeller type 1" evidence="1">
    <location>
        <begin position="10"/>
        <end position="69"/>
    </location>
</feature>
<dbReference type="InterPro" id="IPR017451">
    <property type="entry name" value="F-box-assoc_interact_dom"/>
</dbReference>
<accession>A0A8S9GI67</accession>
<sequence length="298" mass="34287">MDKAPKQCKVLTLSDSKVYSMNVNLNGIHDNVVDPETLQSLNDFHNPKQFKIFKIFHCDGLLLCMTWDFDSWFGTLVLAKSEPQVVDCGIYDFESHSWKDLNDVFPKNCSIVSKAVSLKGNIYCIADKNDEEDLLLSFDFSTEKFRCLSLRFPSVVDDFVPAALSVVREERLSVLYSVISDTRPKIEIWMTTHDKIDQTKLVSWSKFLSLELDENNPQIDLSSETTFFIDEEQKVAVLCETMGFTGKDMVCIVGEDNRLMKIPRGAFKWPLIFNYVPSLVRIQQGGVMTRERKRKNRH</sequence>
<dbReference type="EMBL" id="QGKY02001925">
    <property type="protein sequence ID" value="KAF2545050.1"/>
    <property type="molecule type" value="Genomic_DNA"/>
</dbReference>
<comment type="caution">
    <text evidence="2">The sequence shown here is derived from an EMBL/GenBank/DDBJ whole genome shotgun (WGS) entry which is preliminary data.</text>
</comment>
<protein>
    <recommendedName>
        <fullName evidence="1">F-box associated beta-propeller type 1 domain-containing protein</fullName>
    </recommendedName>
</protein>
<feature type="domain" description="F-box associated beta-propeller type 1" evidence="1">
    <location>
        <begin position="82"/>
        <end position="282"/>
    </location>
</feature>
<proteinExistence type="predicted"/>
<dbReference type="InterPro" id="IPR006527">
    <property type="entry name" value="F-box-assoc_dom_typ1"/>
</dbReference>
<dbReference type="Pfam" id="PF07734">
    <property type="entry name" value="FBA_1"/>
    <property type="match status" value="2"/>
</dbReference>